<dbReference type="Pfam" id="PF16011">
    <property type="entry name" value="CBM9_2"/>
    <property type="match status" value="1"/>
</dbReference>
<protein>
    <recommendedName>
        <fullName evidence="1">Carbohydrate-binding domain-containing protein</fullName>
    </recommendedName>
</protein>
<organism evidence="2 3">
    <name type="scientific">Paenibacillus arenilitoris</name>
    <dbReference type="NCBI Taxonomy" id="2772299"/>
    <lineage>
        <taxon>Bacteria</taxon>
        <taxon>Bacillati</taxon>
        <taxon>Bacillota</taxon>
        <taxon>Bacilli</taxon>
        <taxon>Bacillales</taxon>
        <taxon>Paenibacillaceae</taxon>
        <taxon>Paenibacillus</taxon>
    </lineage>
</organism>
<gene>
    <name evidence="2" type="ORF">IDH41_24200</name>
</gene>
<dbReference type="RefSeq" id="WP_190865722.1">
    <property type="nucleotide sequence ID" value="NZ_JACXIY010000034.1"/>
</dbReference>
<name>A0A927H7J8_9BACL</name>
<accession>A0A927H7J8</accession>
<proteinExistence type="predicted"/>
<evidence type="ECO:0000313" key="2">
    <source>
        <dbReference type="EMBL" id="MBD2871696.1"/>
    </source>
</evidence>
<dbReference type="GO" id="GO:0004553">
    <property type="term" value="F:hydrolase activity, hydrolyzing O-glycosyl compounds"/>
    <property type="evidence" value="ECO:0007669"/>
    <property type="project" value="InterPro"/>
</dbReference>
<dbReference type="Gene3D" id="2.60.40.1190">
    <property type="match status" value="1"/>
</dbReference>
<comment type="caution">
    <text evidence="2">The sequence shown here is derived from an EMBL/GenBank/DDBJ whole genome shotgun (WGS) entry which is preliminary data.</text>
</comment>
<feature type="domain" description="Carbohydrate-binding" evidence="1">
    <location>
        <begin position="27"/>
        <end position="210"/>
    </location>
</feature>
<reference evidence="2" key="1">
    <citation type="submission" date="2020-09" db="EMBL/GenBank/DDBJ databases">
        <title>A novel bacterium of genus Paenibacillus, isolated from South China Sea.</title>
        <authorList>
            <person name="Huang H."/>
            <person name="Mo K."/>
            <person name="Hu Y."/>
        </authorList>
    </citation>
    <scope>NUCLEOTIDE SEQUENCE</scope>
    <source>
        <strain evidence="2">IB182493</strain>
    </source>
</reference>
<dbReference type="GO" id="GO:0030246">
    <property type="term" value="F:carbohydrate binding"/>
    <property type="evidence" value="ECO:0007669"/>
    <property type="project" value="InterPro"/>
</dbReference>
<dbReference type="GO" id="GO:0016052">
    <property type="term" value="P:carbohydrate catabolic process"/>
    <property type="evidence" value="ECO:0007669"/>
    <property type="project" value="InterPro"/>
</dbReference>
<dbReference type="AlphaFoldDB" id="A0A927H7J8"/>
<sequence>MNKHHEFPYDAAAAELSNEEWLRLPPVAVNNRQWLLLDRPPETEVRGVYDEEALYVQFRVFEESPVVRHKEDGAPVYEDSCVEFFVQPIPDKDSRYFNFELNAAGTLLLEVGEPRENRQKIADAPIGIRAEVGLRDPASGRIYWKLDLRIPFAFIRRSFPDFRAVPGAAMRGNFYKCGDRTPAPHYLSWAEVQSAVPDFHRSASFGTLTLGDRHLG</sequence>
<evidence type="ECO:0000313" key="3">
    <source>
        <dbReference type="Proteomes" id="UP000632125"/>
    </source>
</evidence>
<dbReference type="SUPFAM" id="SSF49344">
    <property type="entry name" value="CBD9-like"/>
    <property type="match status" value="1"/>
</dbReference>
<dbReference type="Proteomes" id="UP000632125">
    <property type="component" value="Unassembled WGS sequence"/>
</dbReference>
<dbReference type="CDD" id="cd09620">
    <property type="entry name" value="CBM9_like_3"/>
    <property type="match status" value="1"/>
</dbReference>
<dbReference type="InterPro" id="IPR010502">
    <property type="entry name" value="Carb-bd_dom_fam9"/>
</dbReference>
<evidence type="ECO:0000259" key="1">
    <source>
        <dbReference type="Pfam" id="PF16011"/>
    </source>
</evidence>
<dbReference type="EMBL" id="JACXIY010000034">
    <property type="protein sequence ID" value="MBD2871696.1"/>
    <property type="molecule type" value="Genomic_DNA"/>
</dbReference>
<keyword evidence="3" id="KW-1185">Reference proteome</keyword>